<protein>
    <submittedName>
        <fullName evidence="2">NADPH:quinone reductase-like Zn-dependent oxidoreductase</fullName>
    </submittedName>
</protein>
<evidence type="ECO:0000259" key="1">
    <source>
        <dbReference type="SMART" id="SM00829"/>
    </source>
</evidence>
<dbReference type="AlphaFoldDB" id="A0A2T0SBH1"/>
<proteinExistence type="predicted"/>
<dbReference type="Proteomes" id="UP000239209">
    <property type="component" value="Unassembled WGS sequence"/>
</dbReference>
<dbReference type="Gene3D" id="3.90.180.10">
    <property type="entry name" value="Medium-chain alcohol dehydrogenases, catalytic domain"/>
    <property type="match status" value="1"/>
</dbReference>
<evidence type="ECO:0000313" key="2">
    <source>
        <dbReference type="EMBL" id="PRY30775.1"/>
    </source>
</evidence>
<dbReference type="SMART" id="SM00829">
    <property type="entry name" value="PKS_ER"/>
    <property type="match status" value="1"/>
</dbReference>
<name>A0A2T0SBH1_9ACTN</name>
<dbReference type="CDD" id="cd05289">
    <property type="entry name" value="MDR_like_2"/>
    <property type="match status" value="1"/>
</dbReference>
<accession>A0A2T0SBH1</accession>
<evidence type="ECO:0000313" key="3">
    <source>
        <dbReference type="Proteomes" id="UP000239209"/>
    </source>
</evidence>
<dbReference type="InterPro" id="IPR036291">
    <property type="entry name" value="NAD(P)-bd_dom_sf"/>
</dbReference>
<dbReference type="InterPro" id="IPR013154">
    <property type="entry name" value="ADH-like_N"/>
</dbReference>
<keyword evidence="3" id="KW-1185">Reference proteome</keyword>
<dbReference type="SUPFAM" id="SSF50129">
    <property type="entry name" value="GroES-like"/>
    <property type="match status" value="1"/>
</dbReference>
<gene>
    <name evidence="2" type="ORF">CLV70_104327</name>
</gene>
<dbReference type="PANTHER" id="PTHR43482">
    <property type="entry name" value="PROTEIN AST1-RELATED"/>
    <property type="match status" value="1"/>
</dbReference>
<dbReference type="RefSeq" id="WP_106126374.1">
    <property type="nucleotide sequence ID" value="NZ_PVZG01000004.1"/>
</dbReference>
<dbReference type="Pfam" id="PF13602">
    <property type="entry name" value="ADH_zinc_N_2"/>
    <property type="match status" value="1"/>
</dbReference>
<dbReference type="InterPro" id="IPR052585">
    <property type="entry name" value="Lipid_raft_assoc_Zn_ADH"/>
</dbReference>
<organism evidence="2 3">
    <name type="scientific">Pseudosporangium ferrugineum</name>
    <dbReference type="NCBI Taxonomy" id="439699"/>
    <lineage>
        <taxon>Bacteria</taxon>
        <taxon>Bacillati</taxon>
        <taxon>Actinomycetota</taxon>
        <taxon>Actinomycetes</taxon>
        <taxon>Micromonosporales</taxon>
        <taxon>Micromonosporaceae</taxon>
        <taxon>Pseudosporangium</taxon>
    </lineage>
</organism>
<sequence length="312" mass="31288">MKAIQQQGYGDPDVLALAEVDEPPARPGRVRVRVTAAAVNPFDLAVRSGRMRAVLPDLAPPFIPGSDFAGTVIDGDGGFRPGARVAGLIPWLATREGAYAETISVDPAWLAAVPAGLDDVRAAAVPLAAQTARQALGLAGARAGRTVLITGASGAVGGFAVQQAVALGAGVVAVASAGDAGHVAGLRAGTVLERTGDLPALLSAARAVAPGGFDAVVDAAGIGGDLLPAIRAGGVLVALTGPERPPAERGIAARRLHVRSRGDQLADILAGVAAGRITVRVGAVLPLEQAAEAHRRAERRDVRGKVVLKVAG</sequence>
<dbReference type="InterPro" id="IPR011032">
    <property type="entry name" value="GroES-like_sf"/>
</dbReference>
<dbReference type="Pfam" id="PF08240">
    <property type="entry name" value="ADH_N"/>
    <property type="match status" value="1"/>
</dbReference>
<reference evidence="2 3" key="1">
    <citation type="submission" date="2018-03" db="EMBL/GenBank/DDBJ databases">
        <title>Genomic Encyclopedia of Archaeal and Bacterial Type Strains, Phase II (KMG-II): from individual species to whole genera.</title>
        <authorList>
            <person name="Goeker M."/>
        </authorList>
    </citation>
    <scope>NUCLEOTIDE SEQUENCE [LARGE SCALE GENOMIC DNA]</scope>
    <source>
        <strain evidence="2 3">DSM 45348</strain>
    </source>
</reference>
<dbReference type="OrthoDB" id="9801186at2"/>
<dbReference type="PANTHER" id="PTHR43482:SF1">
    <property type="entry name" value="PROTEIN AST1-RELATED"/>
    <property type="match status" value="1"/>
</dbReference>
<dbReference type="InterPro" id="IPR020843">
    <property type="entry name" value="ER"/>
</dbReference>
<dbReference type="Gene3D" id="3.40.50.720">
    <property type="entry name" value="NAD(P)-binding Rossmann-like Domain"/>
    <property type="match status" value="1"/>
</dbReference>
<feature type="domain" description="Enoyl reductase (ER)" evidence="1">
    <location>
        <begin position="10"/>
        <end position="308"/>
    </location>
</feature>
<dbReference type="EMBL" id="PVZG01000004">
    <property type="protein sequence ID" value="PRY30775.1"/>
    <property type="molecule type" value="Genomic_DNA"/>
</dbReference>
<comment type="caution">
    <text evidence="2">The sequence shown here is derived from an EMBL/GenBank/DDBJ whole genome shotgun (WGS) entry which is preliminary data.</text>
</comment>
<dbReference type="SUPFAM" id="SSF51735">
    <property type="entry name" value="NAD(P)-binding Rossmann-fold domains"/>
    <property type="match status" value="1"/>
</dbReference>
<dbReference type="GO" id="GO:0016491">
    <property type="term" value="F:oxidoreductase activity"/>
    <property type="evidence" value="ECO:0007669"/>
    <property type="project" value="InterPro"/>
</dbReference>